<dbReference type="SMART" id="SM00421">
    <property type="entry name" value="HTH_LUXR"/>
    <property type="match status" value="1"/>
</dbReference>
<keyword evidence="3" id="KW-0804">Transcription</keyword>
<evidence type="ECO:0000313" key="6">
    <source>
        <dbReference type="Proteomes" id="UP001595528"/>
    </source>
</evidence>
<sequence>MQIRSFDEAGPSDGQVPVAAVQRLVAGIGGAGFTDAMLAFCAESFGASFVSIFAPGQVAAAGTGGDPATAPRLLGTATTTHPLNAAHAAEGYMRHYGEDANFRILTAAREQGLCLTYQRADEIADLGYRRACYDRTGIVDRLSLVRAGGRDRVALSLYRSRAAGPFADGLREAATGAFPLLLEVVDRHLASLPPAADASPAEGEARLRRRFPDLTPRECAVAARVLAGQSAARIAMELGIAESTVVTHRKRAYARIGVDGMKALFRA</sequence>
<accession>A0ABV7L1Y8</accession>
<gene>
    <name evidence="5" type="ORF">ACFOGJ_14345</name>
</gene>
<evidence type="ECO:0000259" key="4">
    <source>
        <dbReference type="PROSITE" id="PS50043"/>
    </source>
</evidence>
<proteinExistence type="predicted"/>
<dbReference type="SUPFAM" id="SSF46894">
    <property type="entry name" value="C-terminal effector domain of the bipartite response regulators"/>
    <property type="match status" value="1"/>
</dbReference>
<dbReference type="InterPro" id="IPR000792">
    <property type="entry name" value="Tscrpt_reg_LuxR_C"/>
</dbReference>
<evidence type="ECO:0000256" key="3">
    <source>
        <dbReference type="ARBA" id="ARBA00023163"/>
    </source>
</evidence>
<dbReference type="InterPro" id="IPR036388">
    <property type="entry name" value="WH-like_DNA-bd_sf"/>
</dbReference>
<name>A0ABV7L1Y8_9PROT</name>
<dbReference type="InterPro" id="IPR016032">
    <property type="entry name" value="Sig_transdc_resp-reg_C-effctor"/>
</dbReference>
<keyword evidence="6" id="KW-1185">Reference proteome</keyword>
<dbReference type="RefSeq" id="WP_379901512.1">
    <property type="nucleotide sequence ID" value="NZ_JBHRTR010000028.1"/>
</dbReference>
<dbReference type="Pfam" id="PF00196">
    <property type="entry name" value="GerE"/>
    <property type="match status" value="1"/>
</dbReference>
<evidence type="ECO:0000256" key="1">
    <source>
        <dbReference type="ARBA" id="ARBA00023015"/>
    </source>
</evidence>
<keyword evidence="1" id="KW-0805">Transcription regulation</keyword>
<evidence type="ECO:0000313" key="5">
    <source>
        <dbReference type="EMBL" id="MFC3228420.1"/>
    </source>
</evidence>
<dbReference type="PANTHER" id="PTHR44688:SF16">
    <property type="entry name" value="DNA-BINDING TRANSCRIPTIONAL ACTIVATOR DEVR_DOSR"/>
    <property type="match status" value="1"/>
</dbReference>
<evidence type="ECO:0000256" key="2">
    <source>
        <dbReference type="ARBA" id="ARBA00023125"/>
    </source>
</evidence>
<dbReference type="CDD" id="cd06170">
    <property type="entry name" value="LuxR_C_like"/>
    <property type="match status" value="1"/>
</dbReference>
<reference evidence="6" key="1">
    <citation type="journal article" date="2019" name="Int. J. Syst. Evol. Microbiol.">
        <title>The Global Catalogue of Microorganisms (GCM) 10K type strain sequencing project: providing services to taxonomists for standard genome sequencing and annotation.</title>
        <authorList>
            <consortium name="The Broad Institute Genomics Platform"/>
            <consortium name="The Broad Institute Genome Sequencing Center for Infectious Disease"/>
            <person name="Wu L."/>
            <person name="Ma J."/>
        </authorList>
    </citation>
    <scope>NUCLEOTIDE SEQUENCE [LARGE SCALE GENOMIC DNA]</scope>
    <source>
        <strain evidence="6">KCTC 42964</strain>
    </source>
</reference>
<dbReference type="PROSITE" id="PS50043">
    <property type="entry name" value="HTH_LUXR_2"/>
    <property type="match status" value="1"/>
</dbReference>
<comment type="caution">
    <text evidence="5">The sequence shown here is derived from an EMBL/GenBank/DDBJ whole genome shotgun (WGS) entry which is preliminary data.</text>
</comment>
<dbReference type="EMBL" id="JBHRTR010000028">
    <property type="protein sequence ID" value="MFC3228420.1"/>
    <property type="molecule type" value="Genomic_DNA"/>
</dbReference>
<dbReference type="Proteomes" id="UP001595528">
    <property type="component" value="Unassembled WGS sequence"/>
</dbReference>
<keyword evidence="2" id="KW-0238">DNA-binding</keyword>
<protein>
    <submittedName>
        <fullName evidence="5">Helix-turn-helix transcriptional regulator</fullName>
    </submittedName>
</protein>
<organism evidence="5 6">
    <name type="scientific">Marinibaculum pumilum</name>
    <dbReference type="NCBI Taxonomy" id="1766165"/>
    <lineage>
        <taxon>Bacteria</taxon>
        <taxon>Pseudomonadati</taxon>
        <taxon>Pseudomonadota</taxon>
        <taxon>Alphaproteobacteria</taxon>
        <taxon>Rhodospirillales</taxon>
        <taxon>Rhodospirillaceae</taxon>
        <taxon>Marinibaculum</taxon>
    </lineage>
</organism>
<dbReference type="PROSITE" id="PS00622">
    <property type="entry name" value="HTH_LUXR_1"/>
    <property type="match status" value="1"/>
</dbReference>
<dbReference type="PANTHER" id="PTHR44688">
    <property type="entry name" value="DNA-BINDING TRANSCRIPTIONAL ACTIVATOR DEVR_DOSR"/>
    <property type="match status" value="1"/>
</dbReference>
<dbReference type="PRINTS" id="PR00038">
    <property type="entry name" value="HTHLUXR"/>
</dbReference>
<dbReference type="Gene3D" id="1.10.10.10">
    <property type="entry name" value="Winged helix-like DNA-binding domain superfamily/Winged helix DNA-binding domain"/>
    <property type="match status" value="1"/>
</dbReference>
<feature type="domain" description="HTH luxR-type" evidence="4">
    <location>
        <begin position="207"/>
        <end position="267"/>
    </location>
</feature>